<accession>A0ABR3XJL9</accession>
<evidence type="ECO:0000256" key="2">
    <source>
        <dbReference type="SAM" id="MobiDB-lite"/>
    </source>
</evidence>
<evidence type="ECO:0000313" key="4">
    <source>
        <dbReference type="EMBL" id="KAL1875880.1"/>
    </source>
</evidence>
<dbReference type="Gene3D" id="3.30.70.330">
    <property type="match status" value="1"/>
</dbReference>
<keyword evidence="5" id="KW-1185">Reference proteome</keyword>
<reference evidence="4 5" key="1">
    <citation type="journal article" date="2024" name="IMA Fungus">
        <title>IMA Genome - F19 : A genome assembly and annotation guide to empower mycologists, including annotated draft genome sequences of Ceratocystis pirilliformis, Diaporthe australafricana, Fusarium ophioides, Paecilomyces lecythidis, and Sporothrix stenoceras.</title>
        <authorList>
            <person name="Aylward J."/>
            <person name="Wilson A.M."/>
            <person name="Visagie C.M."/>
            <person name="Spraker J."/>
            <person name="Barnes I."/>
            <person name="Buitendag C."/>
            <person name="Ceriani C."/>
            <person name="Del Mar Angel L."/>
            <person name="du Plessis D."/>
            <person name="Fuchs T."/>
            <person name="Gasser K."/>
            <person name="Kramer D."/>
            <person name="Li W."/>
            <person name="Munsamy K."/>
            <person name="Piso A."/>
            <person name="Price J.L."/>
            <person name="Sonnekus B."/>
            <person name="Thomas C."/>
            <person name="van der Nest A."/>
            <person name="van Dijk A."/>
            <person name="van Heerden A."/>
            <person name="van Vuuren N."/>
            <person name="Yilmaz N."/>
            <person name="Duong T.A."/>
            <person name="van der Merwe N.A."/>
            <person name="Wingfield M.J."/>
            <person name="Wingfield B.D."/>
        </authorList>
    </citation>
    <scope>NUCLEOTIDE SEQUENCE [LARGE SCALE GENOMIC DNA]</scope>
    <source>
        <strain evidence="4 5">CMW 18300</strain>
    </source>
</reference>
<dbReference type="Proteomes" id="UP001583177">
    <property type="component" value="Unassembled WGS sequence"/>
</dbReference>
<evidence type="ECO:0000259" key="3">
    <source>
        <dbReference type="PROSITE" id="PS50102"/>
    </source>
</evidence>
<dbReference type="PROSITE" id="PS50102">
    <property type="entry name" value="RRM"/>
    <property type="match status" value="1"/>
</dbReference>
<name>A0ABR3XJL9_9PEZI</name>
<dbReference type="EMBL" id="JAWRVE010000018">
    <property type="protein sequence ID" value="KAL1875880.1"/>
    <property type="molecule type" value="Genomic_DNA"/>
</dbReference>
<feature type="region of interest" description="Disordered" evidence="2">
    <location>
        <begin position="251"/>
        <end position="456"/>
    </location>
</feature>
<feature type="compositionally biased region" description="Low complexity" evidence="2">
    <location>
        <begin position="252"/>
        <end position="281"/>
    </location>
</feature>
<dbReference type="InterPro" id="IPR012677">
    <property type="entry name" value="Nucleotide-bd_a/b_plait_sf"/>
</dbReference>
<dbReference type="InterPro" id="IPR035979">
    <property type="entry name" value="RBD_domain_sf"/>
</dbReference>
<evidence type="ECO:0000256" key="1">
    <source>
        <dbReference type="PROSITE-ProRule" id="PRU00176"/>
    </source>
</evidence>
<proteinExistence type="predicted"/>
<dbReference type="SUPFAM" id="SSF54928">
    <property type="entry name" value="RNA-binding domain, RBD"/>
    <property type="match status" value="1"/>
</dbReference>
<feature type="compositionally biased region" description="Low complexity" evidence="2">
    <location>
        <begin position="427"/>
        <end position="456"/>
    </location>
</feature>
<dbReference type="InterPro" id="IPR000504">
    <property type="entry name" value="RRM_dom"/>
</dbReference>
<protein>
    <recommendedName>
        <fullName evidence="3">RRM domain-containing protein</fullName>
    </recommendedName>
</protein>
<feature type="domain" description="RRM" evidence="3">
    <location>
        <begin position="161"/>
        <end position="232"/>
    </location>
</feature>
<organism evidence="4 5">
    <name type="scientific">Diaporthe australafricana</name>
    <dbReference type="NCBI Taxonomy" id="127596"/>
    <lineage>
        <taxon>Eukaryota</taxon>
        <taxon>Fungi</taxon>
        <taxon>Dikarya</taxon>
        <taxon>Ascomycota</taxon>
        <taxon>Pezizomycotina</taxon>
        <taxon>Sordariomycetes</taxon>
        <taxon>Sordariomycetidae</taxon>
        <taxon>Diaporthales</taxon>
        <taxon>Diaporthaceae</taxon>
        <taxon>Diaporthe</taxon>
    </lineage>
</organism>
<comment type="caution">
    <text evidence="4">The sequence shown here is derived from an EMBL/GenBank/DDBJ whole genome shotgun (WGS) entry which is preliminary data.</text>
</comment>
<sequence>MSEKPGQHGRMVQNPAWREDFPMVMENKNVPKNRLECVYPVQMDDGSWKWVLTPTQDRKLPFLSDNSSNYSDAWRVILNSKGNWVGISEDGAFLPIPFENHPEQNVLYSDYGYHPDCSPYRHRDGTTSEFTLTPQQVNPQNYRHQQQPSQSRANSAVQTNTTLFIGGLDESIDDGALRTLFGGFGEVTYMNLTQERCGFVQFVKRRDAQMAMRQMQGVAVNSIRLRISWGDPRMRDQSEFRPRHVDASANFQNNNWRQGPPQQGQQWRQQQPQQWPQHGPQANHGWQHMPPNFISRPQPQQNPWHQQQPPNGMPQGQGPSSGNNGWYPGHGPRHQPAGPQHYWQSPTQPAGPQETVPQGTQNGEPSRLNPRAASWEGNTKGKAPLVGPSDMAPSPEAQQLRPDDKDLKEEVHDKSTSPVAGHISPAENKSPAGNSSSSENKSAAESKSSAKTTPEK</sequence>
<feature type="compositionally biased region" description="Basic and acidic residues" evidence="2">
    <location>
        <begin position="401"/>
        <end position="415"/>
    </location>
</feature>
<dbReference type="SMART" id="SM00360">
    <property type="entry name" value="RRM"/>
    <property type="match status" value="1"/>
</dbReference>
<keyword evidence="1" id="KW-0694">RNA-binding</keyword>
<dbReference type="PANTHER" id="PTHR48038">
    <property type="entry name" value="RIBONUCLEOPROTEIN RB97D"/>
    <property type="match status" value="1"/>
</dbReference>
<feature type="compositionally biased region" description="Polar residues" evidence="2">
    <location>
        <begin position="342"/>
        <end position="364"/>
    </location>
</feature>
<dbReference type="Pfam" id="PF00076">
    <property type="entry name" value="RRM_1"/>
    <property type="match status" value="1"/>
</dbReference>
<dbReference type="PANTHER" id="PTHR48038:SF1">
    <property type="entry name" value="RIBONUCLEOPROTEIN RB97D"/>
    <property type="match status" value="1"/>
</dbReference>
<feature type="compositionally biased region" description="Low complexity" evidence="2">
    <location>
        <begin position="297"/>
        <end position="323"/>
    </location>
</feature>
<gene>
    <name evidence="4" type="ORF">Daus18300_003071</name>
</gene>
<evidence type="ECO:0000313" key="5">
    <source>
        <dbReference type="Proteomes" id="UP001583177"/>
    </source>
</evidence>